<dbReference type="PANTHER" id="PTHR13136">
    <property type="entry name" value="TESTIS DEVELOPMENT PROTEIN PRTD"/>
    <property type="match status" value="1"/>
</dbReference>
<name>A0A508SVU1_9BRAD</name>
<sequence length="226" mass="23679">MNAAGAEQLTIAVSDNSNVSALLLRPAEPRAAYVFAHGAGAGMAHPSMQTIAAGLAERGIATLRYQFPYMEKGSGRPDPPAVAQATVRAAVAEAARRCGDLPLFAGGKSFGGRMTSQAQAKAPLAGVRALVFLGFPLHAAGKPSSERAAHLAEVKIPMLFLQGTRDALAELDLLQPMVRGLGARATLQLVKEADHSFHVLKRSGRNDGEVMAEVLDAFAAWVTKLS</sequence>
<proteinExistence type="predicted"/>
<evidence type="ECO:0000313" key="3">
    <source>
        <dbReference type="Proteomes" id="UP000328092"/>
    </source>
</evidence>
<dbReference type="InterPro" id="IPR046879">
    <property type="entry name" value="KANL3/Tex30_Abhydrolase"/>
</dbReference>
<dbReference type="AlphaFoldDB" id="A0A508SVU1"/>
<organism evidence="2 3">
    <name type="scientific">Bradyrhizobium ivorense</name>
    <dbReference type="NCBI Taxonomy" id="2511166"/>
    <lineage>
        <taxon>Bacteria</taxon>
        <taxon>Pseudomonadati</taxon>
        <taxon>Pseudomonadota</taxon>
        <taxon>Alphaproteobacteria</taxon>
        <taxon>Hyphomicrobiales</taxon>
        <taxon>Nitrobacteraceae</taxon>
        <taxon>Bradyrhizobium</taxon>
    </lineage>
</organism>
<dbReference type="InterPro" id="IPR029058">
    <property type="entry name" value="AB_hydrolase_fold"/>
</dbReference>
<dbReference type="PANTHER" id="PTHR13136:SF11">
    <property type="entry name" value="TESTIS-EXPRESSED PROTEIN 30"/>
    <property type="match status" value="1"/>
</dbReference>
<dbReference type="InterPro" id="IPR026555">
    <property type="entry name" value="NSL3/Tex30"/>
</dbReference>
<accession>A0A508SVU1</accession>
<evidence type="ECO:0000313" key="2">
    <source>
        <dbReference type="EMBL" id="VIO66583.1"/>
    </source>
</evidence>
<dbReference type="Proteomes" id="UP000328092">
    <property type="component" value="Unassembled WGS sequence"/>
</dbReference>
<dbReference type="Gene3D" id="3.40.50.1820">
    <property type="entry name" value="alpha/beta hydrolase"/>
    <property type="match status" value="1"/>
</dbReference>
<dbReference type="SUPFAM" id="SSF53474">
    <property type="entry name" value="alpha/beta-Hydrolases"/>
    <property type="match status" value="1"/>
</dbReference>
<dbReference type="OrthoDB" id="652634at2"/>
<reference evidence="2" key="1">
    <citation type="submission" date="2019-02" db="EMBL/GenBank/DDBJ databases">
        <authorList>
            <person name="Pothier F.J."/>
        </authorList>
    </citation>
    <scope>NUCLEOTIDE SEQUENCE</scope>
    <source>
        <strain evidence="2">CI-1B</strain>
    </source>
</reference>
<dbReference type="EMBL" id="CAADFC020000004">
    <property type="protein sequence ID" value="VIO66583.1"/>
    <property type="molecule type" value="Genomic_DNA"/>
</dbReference>
<evidence type="ECO:0000259" key="1">
    <source>
        <dbReference type="Pfam" id="PF20408"/>
    </source>
</evidence>
<comment type="caution">
    <text evidence="2">The sequence shown here is derived from an EMBL/GenBank/DDBJ whole genome shotgun (WGS) entry which is preliminary data.</text>
</comment>
<keyword evidence="3" id="KW-1185">Reference proteome</keyword>
<dbReference type="RefSeq" id="WP_139858466.1">
    <property type="nucleotide sequence ID" value="NZ_CAADFC020000004.1"/>
</dbReference>
<dbReference type="Pfam" id="PF20408">
    <property type="entry name" value="Abhydrolase_11"/>
    <property type="match status" value="1"/>
</dbReference>
<protein>
    <recommendedName>
        <fullName evidence="1">KANL3/Tex30 alpha/beta hydrolase-like domain-containing protein</fullName>
    </recommendedName>
</protein>
<gene>
    <name evidence="2" type="ORF">CI1B_17050</name>
</gene>
<feature type="domain" description="KANL3/Tex30 alpha/beta hydrolase-like" evidence="1">
    <location>
        <begin position="30"/>
        <end position="222"/>
    </location>
</feature>